<feature type="region of interest" description="Disordered" evidence="6">
    <location>
        <begin position="58"/>
        <end position="87"/>
    </location>
</feature>
<dbReference type="InterPro" id="IPR023801">
    <property type="entry name" value="His_deacetylse_dom"/>
</dbReference>
<dbReference type="GO" id="GO:0046872">
    <property type="term" value="F:metal ion binding"/>
    <property type="evidence" value="ECO:0007669"/>
    <property type="project" value="UniProtKB-KW"/>
</dbReference>
<evidence type="ECO:0000256" key="4">
    <source>
        <dbReference type="ARBA" id="ARBA00022801"/>
    </source>
</evidence>
<reference evidence="8" key="1">
    <citation type="submission" date="2013-04" db="EMBL/GenBank/DDBJ databases">
        <title>The Genome Sequence of Fonticula alba ATCC 38817.</title>
        <authorList>
            <consortium name="The Broad Institute Genomics Platform"/>
            <person name="Russ C."/>
            <person name="Cuomo C."/>
            <person name="Burger G."/>
            <person name="Gray M.W."/>
            <person name="Holland P.W.H."/>
            <person name="King N."/>
            <person name="Lang F.B.F."/>
            <person name="Roger A.J."/>
            <person name="Ruiz-Trillo I."/>
            <person name="Brown M."/>
            <person name="Walker B."/>
            <person name="Young S."/>
            <person name="Zeng Q."/>
            <person name="Gargeya S."/>
            <person name="Fitzgerald M."/>
            <person name="Haas B."/>
            <person name="Abouelleil A."/>
            <person name="Allen A.W."/>
            <person name="Alvarado L."/>
            <person name="Arachchi H.M."/>
            <person name="Berlin A.M."/>
            <person name="Chapman S.B."/>
            <person name="Gainer-Dewar J."/>
            <person name="Goldberg J."/>
            <person name="Griggs A."/>
            <person name="Gujja S."/>
            <person name="Hansen M."/>
            <person name="Howarth C."/>
            <person name="Imamovic A."/>
            <person name="Ireland A."/>
            <person name="Larimer J."/>
            <person name="McCowan C."/>
            <person name="Murphy C."/>
            <person name="Pearson M."/>
            <person name="Poon T.W."/>
            <person name="Priest M."/>
            <person name="Roberts A."/>
            <person name="Saif S."/>
            <person name="Shea T."/>
            <person name="Sisk P."/>
            <person name="Sykes S."/>
            <person name="Wortman J."/>
            <person name="Nusbaum C."/>
            <person name="Birren B."/>
        </authorList>
    </citation>
    <scope>NUCLEOTIDE SEQUENCE [LARGE SCALE GENOMIC DNA]</scope>
    <source>
        <strain evidence="8">ATCC 38817</strain>
    </source>
</reference>
<dbReference type="STRING" id="691883.A0A058Z6W2"/>
<dbReference type="eggNOG" id="KOG1343">
    <property type="taxonomic scope" value="Eukaryota"/>
</dbReference>
<dbReference type="EMBL" id="KB932205">
    <property type="protein sequence ID" value="KCV69970.1"/>
    <property type="molecule type" value="Genomic_DNA"/>
</dbReference>
<dbReference type="Gene3D" id="3.40.800.20">
    <property type="entry name" value="Histone deacetylase domain"/>
    <property type="match status" value="1"/>
</dbReference>
<protein>
    <recommendedName>
        <fullName evidence="7">Histone deacetylase domain-containing protein</fullName>
    </recommendedName>
</protein>
<feature type="compositionally biased region" description="Gly residues" evidence="6">
    <location>
        <begin position="77"/>
        <end position="86"/>
    </location>
</feature>
<dbReference type="OrthoDB" id="424012at2759"/>
<dbReference type="Pfam" id="PF00850">
    <property type="entry name" value="Hist_deacetyl"/>
    <property type="match status" value="1"/>
</dbReference>
<comment type="cofactor">
    <cofactor evidence="1">
        <name>Zn(2+)</name>
        <dbReference type="ChEBI" id="CHEBI:29105"/>
    </cofactor>
</comment>
<name>A0A058Z6W2_FONAL</name>
<accession>A0A058Z6W2</accession>
<keyword evidence="4" id="KW-0378">Hydrolase</keyword>
<proteinExistence type="inferred from homology"/>
<feature type="region of interest" description="Disordered" evidence="6">
    <location>
        <begin position="167"/>
        <end position="187"/>
    </location>
</feature>
<dbReference type="InterPro" id="IPR037138">
    <property type="entry name" value="His_deacetylse_dom_sf"/>
</dbReference>
<evidence type="ECO:0000313" key="8">
    <source>
        <dbReference type="EMBL" id="KCV69970.1"/>
    </source>
</evidence>
<evidence type="ECO:0000256" key="1">
    <source>
        <dbReference type="ARBA" id="ARBA00001947"/>
    </source>
</evidence>
<dbReference type="InterPro" id="IPR000286">
    <property type="entry name" value="HDACs"/>
</dbReference>
<dbReference type="PANTHER" id="PTHR10625">
    <property type="entry name" value="HISTONE DEACETYLASE HDAC1-RELATED"/>
    <property type="match status" value="1"/>
</dbReference>
<dbReference type="GO" id="GO:0016787">
    <property type="term" value="F:hydrolase activity"/>
    <property type="evidence" value="ECO:0007669"/>
    <property type="project" value="UniProtKB-KW"/>
</dbReference>
<organism evidence="8">
    <name type="scientific">Fonticula alba</name>
    <name type="common">Slime mold</name>
    <dbReference type="NCBI Taxonomy" id="691883"/>
    <lineage>
        <taxon>Eukaryota</taxon>
        <taxon>Rotosphaerida</taxon>
        <taxon>Fonticulaceae</taxon>
        <taxon>Fonticula</taxon>
    </lineage>
</organism>
<gene>
    <name evidence="8" type="ORF">H696_03435</name>
</gene>
<evidence type="ECO:0000256" key="5">
    <source>
        <dbReference type="ARBA" id="ARBA00022833"/>
    </source>
</evidence>
<dbReference type="Proteomes" id="UP000030693">
    <property type="component" value="Unassembled WGS sequence"/>
</dbReference>
<evidence type="ECO:0000256" key="2">
    <source>
        <dbReference type="ARBA" id="ARBA00005947"/>
    </source>
</evidence>
<dbReference type="GO" id="GO:0040029">
    <property type="term" value="P:epigenetic regulation of gene expression"/>
    <property type="evidence" value="ECO:0007669"/>
    <property type="project" value="TreeGrafter"/>
</dbReference>
<dbReference type="PRINTS" id="PR01270">
    <property type="entry name" value="HDASUPER"/>
</dbReference>
<dbReference type="GeneID" id="20528160"/>
<evidence type="ECO:0000256" key="6">
    <source>
        <dbReference type="SAM" id="MobiDB-lite"/>
    </source>
</evidence>
<dbReference type="AlphaFoldDB" id="A0A058Z6W2"/>
<keyword evidence="9" id="KW-1185">Reference proteome</keyword>
<evidence type="ECO:0000256" key="3">
    <source>
        <dbReference type="ARBA" id="ARBA00022723"/>
    </source>
</evidence>
<dbReference type="SUPFAM" id="SSF52768">
    <property type="entry name" value="Arginase/deacetylase"/>
    <property type="match status" value="1"/>
</dbReference>
<evidence type="ECO:0000313" key="9">
    <source>
        <dbReference type="Proteomes" id="UP000030693"/>
    </source>
</evidence>
<dbReference type="RefSeq" id="XP_009495576.1">
    <property type="nucleotide sequence ID" value="XM_009497301.1"/>
</dbReference>
<sequence>MVPPVSSLPIPTFTHRVDPQPERAYPFPNDSFYEVAGRFYHALRELRHLNRPGDLLQRAAPVDGTLPPTPTAPVPDSGGGGGGGGRLQFDIAYEHSHAPTSAELARVRRAVLDIHSPDYIRWLVEASEYCCPRSQTSAARARLEALALRNPSSSQLLHLQSVVHGLERHGSSSSDSDDSYSDGEGGRLRAGYSGFRDPAIVDSDEEGHTIIADVMPPHQSQHTGRKGIRPPLLDESFPDSQAGFWIYDAWTPITSLTLQAALMSSHCAMRAADTLVKMIAAGSASGQAGGHLPISYSLARPPGHHASSGRGGGYCYFNNTAVAVRYMQGLLAGTTGPDTKRPRVTILDIDYHHGNGTQDIFYEDPSVQYVSLHASPSFGGEPYFSGHAEETGAGPGVGFTVNIPLAPPITDRRYFRALARRALPAIRDFAPEVVVVSLGCDITRVDPLAHMGGIGDQTLARVGQAVRSLGRPVLVIHEGGYNSKTIGRSIASFFSGLVNDLPTAEGLLAHTDNPVEDVGSDADIPLEDVGHFEQCDTIADGYVPAQRDERLLQAEVASAHTWQDSWITGDALDDVDHCP</sequence>
<feature type="domain" description="Histone deacetylase" evidence="7">
    <location>
        <begin position="227"/>
        <end position="496"/>
    </location>
</feature>
<dbReference type="PANTHER" id="PTHR10625:SF17">
    <property type="entry name" value="HISTONE DEACETYLASE 8"/>
    <property type="match status" value="1"/>
</dbReference>
<feature type="region of interest" description="Disordered" evidence="6">
    <location>
        <begin position="1"/>
        <end position="21"/>
    </location>
</feature>
<evidence type="ECO:0000259" key="7">
    <source>
        <dbReference type="Pfam" id="PF00850"/>
    </source>
</evidence>
<keyword evidence="3" id="KW-0479">Metal-binding</keyword>
<keyword evidence="5" id="KW-0862">Zinc</keyword>
<comment type="similarity">
    <text evidence="2">Belongs to the histone deacetylase family.</text>
</comment>
<dbReference type="InterPro" id="IPR023696">
    <property type="entry name" value="Ureohydrolase_dom_sf"/>
</dbReference>
<dbReference type="GO" id="GO:0004407">
    <property type="term" value="F:histone deacetylase activity"/>
    <property type="evidence" value="ECO:0007669"/>
    <property type="project" value="TreeGrafter"/>
</dbReference>